<dbReference type="Proteomes" id="UP000250088">
    <property type="component" value="Chromosome"/>
</dbReference>
<sequence length="186" mass="20933">MNKIKFNGEGVILQEEIEAFGQRRTEELSIEYSEHGDFEIELDTGGFVSLESLVDVDFGDDGNIESLTLEFEELPSVQTAIRQNSESGGELPPVPDVDVSEIDVGGRRSFYERMRNSPDSQPGEIRQLIHEHQELDREEFDRLVDEELGYASDGGGTSMSLVVLENITEEIERHGRGDDQRIVWTG</sequence>
<dbReference type="GeneID" id="32893606"/>
<dbReference type="KEGG" id="naj:B1756_05970"/>
<evidence type="ECO:0000313" key="2">
    <source>
        <dbReference type="Proteomes" id="UP000250088"/>
    </source>
</evidence>
<dbReference type="EMBL" id="CP019893">
    <property type="protein sequence ID" value="ARS89337.1"/>
    <property type="molecule type" value="Genomic_DNA"/>
</dbReference>
<proteinExistence type="predicted"/>
<dbReference type="AlphaFoldDB" id="A0A2Z2HUY5"/>
<keyword evidence="2" id="KW-1185">Reference proteome</keyword>
<reference evidence="2" key="1">
    <citation type="submission" date="2017-02" db="EMBL/GenBank/DDBJ databases">
        <title>Natronthermophilus aegyptiacus gen. nov.,sp. nov., an aerobic, extremely halophilic alkalithermophilic archaeon isolated from the athalassohaline Wadi An Natrun, Egypt.</title>
        <authorList>
            <person name="Zhao B."/>
        </authorList>
    </citation>
    <scope>NUCLEOTIDE SEQUENCE [LARGE SCALE GENOMIC DNA]</scope>
    <source>
        <strain evidence="2">JW/NM-HA 15</strain>
    </source>
</reference>
<evidence type="ECO:0000313" key="1">
    <source>
        <dbReference type="EMBL" id="ARS89337.1"/>
    </source>
</evidence>
<gene>
    <name evidence="1" type="ORF">B1756_05970</name>
</gene>
<accession>A0A2Z2HUY5</accession>
<dbReference type="RefSeq" id="WP_086887717.1">
    <property type="nucleotide sequence ID" value="NZ_CP019893.1"/>
</dbReference>
<protein>
    <submittedName>
        <fullName evidence="1">Uncharacterized protein</fullName>
    </submittedName>
</protein>
<organism evidence="1 2">
    <name type="scientific">Natrarchaeobaculum aegyptiacum</name>
    <dbReference type="NCBI Taxonomy" id="745377"/>
    <lineage>
        <taxon>Archaea</taxon>
        <taxon>Methanobacteriati</taxon>
        <taxon>Methanobacteriota</taxon>
        <taxon>Stenosarchaea group</taxon>
        <taxon>Halobacteria</taxon>
        <taxon>Halobacteriales</taxon>
        <taxon>Natrialbaceae</taxon>
        <taxon>Natrarchaeobaculum</taxon>
    </lineage>
</organism>
<name>A0A2Z2HUY5_9EURY</name>